<organism evidence="14 15">
    <name type="scientific">Carnegiea gigantea</name>
    <dbReference type="NCBI Taxonomy" id="171969"/>
    <lineage>
        <taxon>Eukaryota</taxon>
        <taxon>Viridiplantae</taxon>
        <taxon>Streptophyta</taxon>
        <taxon>Embryophyta</taxon>
        <taxon>Tracheophyta</taxon>
        <taxon>Spermatophyta</taxon>
        <taxon>Magnoliopsida</taxon>
        <taxon>eudicotyledons</taxon>
        <taxon>Gunneridae</taxon>
        <taxon>Pentapetalae</taxon>
        <taxon>Caryophyllales</taxon>
        <taxon>Cactineae</taxon>
        <taxon>Cactaceae</taxon>
        <taxon>Cactoideae</taxon>
        <taxon>Echinocereeae</taxon>
        <taxon>Carnegiea</taxon>
    </lineage>
</organism>
<protein>
    <recommendedName>
        <fullName evidence="13">C2 domain-containing protein</fullName>
    </recommendedName>
</protein>
<dbReference type="PANTHER" id="PTHR45933">
    <property type="entry name" value="PROTEIN C2-DOMAIN ABA-RELATED 4"/>
    <property type="match status" value="1"/>
</dbReference>
<comment type="subcellular location">
    <subcellularLocation>
        <location evidence="2">Cell membrane</location>
    </subcellularLocation>
    <subcellularLocation>
        <location evidence="1">Nucleus</location>
    </subcellularLocation>
</comment>
<evidence type="ECO:0000256" key="6">
    <source>
        <dbReference type="ARBA" id="ARBA00022723"/>
    </source>
</evidence>
<keyword evidence="7" id="KW-0106">Calcium</keyword>
<comment type="caution">
    <text evidence="14">The sequence shown here is derived from an EMBL/GenBank/DDBJ whole genome shotgun (WGS) entry which is preliminary data.</text>
</comment>
<keyword evidence="15" id="KW-1185">Reference proteome</keyword>
<evidence type="ECO:0000256" key="1">
    <source>
        <dbReference type="ARBA" id="ARBA00004123"/>
    </source>
</evidence>
<evidence type="ECO:0000313" key="15">
    <source>
        <dbReference type="Proteomes" id="UP001153076"/>
    </source>
</evidence>
<feature type="domain" description="C2" evidence="13">
    <location>
        <begin position="14"/>
        <end position="128"/>
    </location>
</feature>
<dbReference type="OrthoDB" id="73919at2759"/>
<dbReference type="Proteomes" id="UP001153076">
    <property type="component" value="Unassembled WGS sequence"/>
</dbReference>
<keyword evidence="6" id="KW-0479">Metal-binding</keyword>
<dbReference type="Pfam" id="PF00168">
    <property type="entry name" value="C2"/>
    <property type="match status" value="1"/>
</dbReference>
<dbReference type="Gene3D" id="2.60.40.150">
    <property type="entry name" value="C2 domain"/>
    <property type="match status" value="1"/>
</dbReference>
<evidence type="ECO:0000256" key="5">
    <source>
        <dbReference type="ARBA" id="ARBA00022682"/>
    </source>
</evidence>
<dbReference type="PROSITE" id="PS50004">
    <property type="entry name" value="C2"/>
    <property type="match status" value="1"/>
</dbReference>
<keyword evidence="10" id="KW-0539">Nucleus</keyword>
<comment type="similarity">
    <text evidence="11">Belongs to the plant CAR protein family.</text>
</comment>
<dbReference type="GO" id="GO:0009738">
    <property type="term" value="P:abscisic acid-activated signaling pathway"/>
    <property type="evidence" value="ECO:0007669"/>
    <property type="project" value="UniProtKB-KW"/>
</dbReference>
<keyword evidence="9" id="KW-0472">Membrane</keyword>
<dbReference type="PANTHER" id="PTHR45933:SF5">
    <property type="entry name" value="PROTEIN C2-DOMAIN ABA-RELATED 4"/>
    <property type="match status" value="1"/>
</dbReference>
<feature type="compositionally biased region" description="Low complexity" evidence="12">
    <location>
        <begin position="13"/>
        <end position="22"/>
    </location>
</feature>
<evidence type="ECO:0000256" key="8">
    <source>
        <dbReference type="ARBA" id="ARBA00023121"/>
    </source>
</evidence>
<accession>A0A9Q1KFG8</accession>
<evidence type="ECO:0000256" key="11">
    <source>
        <dbReference type="ARBA" id="ARBA00024037"/>
    </source>
</evidence>
<sequence>MGSPPHSHGHGQGVSSSGSSSSSSFMENLMGLLRVKIIKGVNLAVRDVRSSDPYVVVKMGKQKLKTRVIKKDVNPVWNEDLTLSVNDPSIPITLTVYDHDLFSKDDKMGDAEIDVRPFIDALKMNLESCPSGTVISKITPNRQNCLAEESQIVWSNGRVVQDMCLRLKNVECGEVELQLQWIDLPGCRGL</sequence>
<dbReference type="AlphaFoldDB" id="A0A9Q1KFG8"/>
<dbReference type="GO" id="GO:0005096">
    <property type="term" value="F:GTPase activator activity"/>
    <property type="evidence" value="ECO:0007669"/>
    <property type="project" value="UniProtKB-KW"/>
</dbReference>
<evidence type="ECO:0000259" key="13">
    <source>
        <dbReference type="PROSITE" id="PS50004"/>
    </source>
</evidence>
<dbReference type="CDD" id="cd04038">
    <property type="entry name" value="C2_ArfGAP"/>
    <property type="match status" value="1"/>
</dbReference>
<feature type="region of interest" description="Disordered" evidence="12">
    <location>
        <begin position="1"/>
        <end position="22"/>
    </location>
</feature>
<reference evidence="14" key="1">
    <citation type="submission" date="2022-04" db="EMBL/GenBank/DDBJ databases">
        <title>Carnegiea gigantea Genome sequencing and assembly v2.</title>
        <authorList>
            <person name="Copetti D."/>
            <person name="Sanderson M.J."/>
            <person name="Burquez A."/>
            <person name="Wojciechowski M.F."/>
        </authorList>
    </citation>
    <scope>NUCLEOTIDE SEQUENCE</scope>
    <source>
        <strain evidence="14">SGP5-SGP5p</strain>
        <tissue evidence="14">Aerial part</tissue>
    </source>
</reference>
<keyword evidence="5" id="KW-0938">Abscisic acid signaling pathway</keyword>
<keyword evidence="3" id="KW-0343">GTPase activation</keyword>
<evidence type="ECO:0000256" key="12">
    <source>
        <dbReference type="SAM" id="MobiDB-lite"/>
    </source>
</evidence>
<keyword evidence="4" id="KW-1003">Cell membrane</keyword>
<evidence type="ECO:0000256" key="10">
    <source>
        <dbReference type="ARBA" id="ARBA00023242"/>
    </source>
</evidence>
<dbReference type="GO" id="GO:0005634">
    <property type="term" value="C:nucleus"/>
    <property type="evidence" value="ECO:0007669"/>
    <property type="project" value="UniProtKB-SubCell"/>
</dbReference>
<evidence type="ECO:0000256" key="2">
    <source>
        <dbReference type="ARBA" id="ARBA00004236"/>
    </source>
</evidence>
<dbReference type="InterPro" id="IPR044562">
    <property type="entry name" value="CAR1-11"/>
</dbReference>
<dbReference type="SUPFAM" id="SSF49562">
    <property type="entry name" value="C2 domain (Calcium/lipid-binding domain, CaLB)"/>
    <property type="match status" value="1"/>
</dbReference>
<evidence type="ECO:0000256" key="9">
    <source>
        <dbReference type="ARBA" id="ARBA00023136"/>
    </source>
</evidence>
<evidence type="ECO:0000256" key="7">
    <source>
        <dbReference type="ARBA" id="ARBA00022837"/>
    </source>
</evidence>
<evidence type="ECO:0000256" key="4">
    <source>
        <dbReference type="ARBA" id="ARBA00022475"/>
    </source>
</evidence>
<name>A0A9Q1KFG8_9CARY</name>
<dbReference type="InterPro" id="IPR035892">
    <property type="entry name" value="C2_domain_sf"/>
</dbReference>
<evidence type="ECO:0000313" key="14">
    <source>
        <dbReference type="EMBL" id="KAJ8443276.1"/>
    </source>
</evidence>
<dbReference type="InterPro" id="IPR000008">
    <property type="entry name" value="C2_dom"/>
</dbReference>
<dbReference type="GO" id="GO:0005886">
    <property type="term" value="C:plasma membrane"/>
    <property type="evidence" value="ECO:0007669"/>
    <property type="project" value="UniProtKB-SubCell"/>
</dbReference>
<dbReference type="EMBL" id="JAKOGI010000123">
    <property type="protein sequence ID" value="KAJ8443276.1"/>
    <property type="molecule type" value="Genomic_DNA"/>
</dbReference>
<keyword evidence="8" id="KW-0446">Lipid-binding</keyword>
<evidence type="ECO:0000256" key="3">
    <source>
        <dbReference type="ARBA" id="ARBA00022468"/>
    </source>
</evidence>
<dbReference type="SMART" id="SM00239">
    <property type="entry name" value="C2"/>
    <property type="match status" value="1"/>
</dbReference>
<dbReference type="GO" id="GO:0008289">
    <property type="term" value="F:lipid binding"/>
    <property type="evidence" value="ECO:0007669"/>
    <property type="project" value="UniProtKB-KW"/>
</dbReference>
<dbReference type="GO" id="GO:0046872">
    <property type="term" value="F:metal ion binding"/>
    <property type="evidence" value="ECO:0007669"/>
    <property type="project" value="UniProtKB-KW"/>
</dbReference>
<gene>
    <name evidence="14" type="ORF">Cgig2_010171</name>
</gene>
<proteinExistence type="inferred from homology"/>